<evidence type="ECO:0000256" key="2">
    <source>
        <dbReference type="ARBA" id="ARBA00007857"/>
    </source>
</evidence>
<dbReference type="GO" id="GO:0006397">
    <property type="term" value="P:mRNA processing"/>
    <property type="evidence" value="ECO:0007669"/>
    <property type="project" value="InterPro"/>
</dbReference>
<feature type="coiled-coil region" evidence="6">
    <location>
        <begin position="972"/>
        <end position="1018"/>
    </location>
</feature>
<feature type="domain" description="THO complex subunitTHOC2 N-terminal" evidence="9">
    <location>
        <begin position="643"/>
        <end position="715"/>
    </location>
</feature>
<evidence type="ECO:0000259" key="8">
    <source>
        <dbReference type="Pfam" id="PF11262"/>
    </source>
</evidence>
<accession>A0A8J4SPQ1</accession>
<feature type="compositionally biased region" description="Polar residues" evidence="7">
    <location>
        <begin position="1282"/>
        <end position="1291"/>
    </location>
</feature>
<evidence type="ECO:0000259" key="9">
    <source>
        <dbReference type="Pfam" id="PF11732"/>
    </source>
</evidence>
<feature type="compositionally biased region" description="Polar residues" evidence="7">
    <location>
        <begin position="1375"/>
        <end position="1422"/>
    </location>
</feature>
<dbReference type="GO" id="GO:0003729">
    <property type="term" value="F:mRNA binding"/>
    <property type="evidence" value="ECO:0007669"/>
    <property type="project" value="TreeGrafter"/>
</dbReference>
<feature type="compositionally biased region" description="Low complexity" evidence="7">
    <location>
        <begin position="1446"/>
        <end position="1464"/>
    </location>
</feature>
<gene>
    <name evidence="11" type="ORF">PHET_03039</name>
</gene>
<dbReference type="InterPro" id="IPR040007">
    <property type="entry name" value="Tho2"/>
</dbReference>
<keyword evidence="4" id="KW-0539">Nucleus</keyword>
<comment type="caution">
    <text evidence="11">The sequence shown here is derived from an EMBL/GenBank/DDBJ whole genome shotgun (WGS) entry which is preliminary data.</text>
</comment>
<proteinExistence type="inferred from homology"/>
<evidence type="ECO:0000256" key="6">
    <source>
        <dbReference type="SAM" id="Coils"/>
    </source>
</evidence>
<feature type="domain" description="THO complex subunit 2 N-terminal" evidence="10">
    <location>
        <begin position="43"/>
        <end position="301"/>
    </location>
</feature>
<comment type="similarity">
    <text evidence="2">Belongs to the THOC2 family.</text>
</comment>
<feature type="compositionally biased region" description="Polar residues" evidence="7">
    <location>
        <begin position="1309"/>
        <end position="1329"/>
    </location>
</feature>
<name>A0A8J4SPQ1_9TREM</name>
<feature type="domain" description="THO complex subunit 2 N-terminal" evidence="10">
    <location>
        <begin position="502"/>
        <end position="641"/>
    </location>
</feature>
<feature type="region of interest" description="Disordered" evidence="7">
    <location>
        <begin position="1374"/>
        <end position="1464"/>
    </location>
</feature>
<evidence type="ECO:0000313" key="12">
    <source>
        <dbReference type="Proteomes" id="UP000748531"/>
    </source>
</evidence>
<dbReference type="GO" id="GO:0006406">
    <property type="term" value="P:mRNA export from nucleus"/>
    <property type="evidence" value="ECO:0007669"/>
    <property type="project" value="InterPro"/>
</dbReference>
<dbReference type="InterPro" id="IPR021726">
    <property type="entry name" value="THO_THOC2_N"/>
</dbReference>
<evidence type="ECO:0000313" key="11">
    <source>
        <dbReference type="EMBL" id="KAF5403608.1"/>
    </source>
</evidence>
<evidence type="ECO:0000256" key="4">
    <source>
        <dbReference type="ARBA" id="ARBA00023242"/>
    </source>
</evidence>
<comment type="subcellular location">
    <subcellularLocation>
        <location evidence="1">Nucleus</location>
    </subcellularLocation>
</comment>
<evidence type="ECO:0000256" key="1">
    <source>
        <dbReference type="ARBA" id="ARBA00004123"/>
    </source>
</evidence>
<organism evidence="11 12">
    <name type="scientific">Paragonimus heterotremus</name>
    <dbReference type="NCBI Taxonomy" id="100268"/>
    <lineage>
        <taxon>Eukaryota</taxon>
        <taxon>Metazoa</taxon>
        <taxon>Spiralia</taxon>
        <taxon>Lophotrochozoa</taxon>
        <taxon>Platyhelminthes</taxon>
        <taxon>Trematoda</taxon>
        <taxon>Digenea</taxon>
        <taxon>Plagiorchiida</taxon>
        <taxon>Troglotremata</taxon>
        <taxon>Troglotrematidae</taxon>
        <taxon>Paragonimus</taxon>
    </lineage>
</organism>
<evidence type="ECO:0000256" key="3">
    <source>
        <dbReference type="ARBA" id="ARBA00019596"/>
    </source>
</evidence>
<dbReference type="Pfam" id="PF16134">
    <property type="entry name" value="THOC2_N"/>
    <property type="match status" value="2"/>
</dbReference>
<dbReference type="InterPro" id="IPR032302">
    <property type="entry name" value="THOC2_N"/>
</dbReference>
<evidence type="ECO:0000259" key="10">
    <source>
        <dbReference type="Pfam" id="PF16134"/>
    </source>
</evidence>
<dbReference type="Pfam" id="PF11262">
    <property type="entry name" value="Tho2"/>
    <property type="match status" value="1"/>
</dbReference>
<reference evidence="11" key="1">
    <citation type="submission" date="2019-05" db="EMBL/GenBank/DDBJ databases">
        <title>Annotation for the trematode Paragonimus heterotremus.</title>
        <authorList>
            <person name="Choi Y.-J."/>
        </authorList>
    </citation>
    <scope>NUCLEOTIDE SEQUENCE</scope>
    <source>
        <strain evidence="11">LC</strain>
    </source>
</reference>
<evidence type="ECO:0000256" key="7">
    <source>
        <dbReference type="SAM" id="MobiDB-lite"/>
    </source>
</evidence>
<sequence length="1478" mass="166838">MDPLLAVCQNPVFVSSCLKDWDKFGKKNFLVKCRDGGLQLSLKLLLDLFVRLLSGDGKVDMLTKLLPEIIKNFRDDPSFESKLLDILWFLDTAIYEVQSEAVRDRYFRLLHLCKTHVNPALLMERLSEDTLENMSIIQSKQQFQTRYVRTKTRLFFKQQKFNLLREENEGYAKLITELAQTTGPMEAVMTQVRSLIGYFDLDPNRVLDLILDACEFRENMSQQFLKLIRLYNPDKHDLTHILGHKFHFTQEPDIVTPPSLYKVAALLVSEGFVNLDVLYSHLYPSDTEIQTARTRLLSSAKAYRPLAPSSMAFASSTAINSSLNNILVNDASRSEPGLLGNVITNPGLSFGVNHEPSSHNIVLNGVWASSGPPRNLDDSSPSEDNHLSVADNAVLSEMVEDKDLDITVTALYENNQKLELCSTLLRMGDWINAQAILDRFPGYWATGHHQLCRSMCELLHYLIEPLYAKVCPLPVCLQRYRHRPSFKTFCSGTPSSIRLAPVKDFTQLARTVLPVAAYLGPNMSTDVVLLVKFCRLGYAYISDPNTRTGTIEVVYQGFFNLLDEVLLPSLNLVDANCCLAEEIWQLMRFMPYDHRYRLYGQWRHISAQNEPRIIRKNAQMLVRAKAIMKRLSKENVKPMGRQLGTLSHSNPGLLFDHVLNTVQLYTNLVGPVVEALKYVSSLGYDVLTFCIIEALIADETKLEDLQLSQSLQALSAFTGLLCKKYQFDLSGLLQYVLNQLKVGKSYDLQILREILHRMSGIDISEDMTDEQLQSMSGGELLLQEGGYYAQIRNTRKNATRLKDALIEHNMIMPFIFLMAQQRDAVLFLDDPDRHVKLAGRLYDQCQGTLVQFITFLGLQLTREEMQTQCLPIERMMGEFHVPADTAFCLYRSLFEQRVSRMLETKERADSNRAGDQSKSSTKALFAAISQQLCGEIAAAIRPLYPSRVWDELGTNFFVTFWTLHSSDLVVPEAAYQRQVLQLREQMQQIETAPNGWTSAKKKREIERLQGLVDKLAVEQTERHEHVARVRAWLLAERDSWFQTRLATKTDTITQFLQLCIYPRVCFTAADAIYAAQFMHVLHQLKTSRFSTLICLDRIFNDITLPTSMCTEDEAHRYGRFLCAVLELVMRWHSSEELFNSECGQFPGFVTVFRKGSDANTKADQLQFENYRHVVHKWHYRITKATVACLESGSYVQIRNALIILTRILPQYPRILQFGSAVERRVLKLKEEEKDRRPDLKALAFSYAGLLLPRKAKWVSEEEFHYKENKPLRCGSVSGLSTASGAHSSSVATRVPTGSERGHHPARSVLNHQANVSGPPTENQPSVNYDSSSSAVRRPVAAPSFMPAVKSSSSVNDPRSRTHSACVVNAPIAVSEASSRSVTSGPQQTVTVNGPTHSNSPSNKQRSVQRSDVSAPSHSSDYTGGTVDELQGSKRRRMEASSGNNLVSGSTNVVSSPSNSSAQKVSSPIRFLSCINVVE</sequence>
<dbReference type="PANTHER" id="PTHR21597:SF0">
    <property type="entry name" value="THO COMPLEX SUBUNIT 2"/>
    <property type="match status" value="1"/>
</dbReference>
<keyword evidence="12" id="KW-1185">Reference proteome</keyword>
<dbReference type="PANTHER" id="PTHR21597">
    <property type="entry name" value="THO2 PROTEIN"/>
    <property type="match status" value="1"/>
</dbReference>
<comment type="subunit">
    <text evidence="5">Component of the THO subcomplex, which is composed of THOC1, THOC2, THOC3, THOC5, THOC6 and THOC7. The THO subcomplex interacts with DDX39B to form the THO-DDX39B complex which multimerizes into a 28-subunit tetrameric assembly. Component of the transcription/export (TREX) complex at least composed of ALYREF/THOC4, DDX39B, SARNP/CIP29, CHTOP and the THO subcomplex; in the complex interacts with THOC1, THOC3, THOC5, THOC7 and DDX39B. TREX seems to have a dynamic structure involving ATP-dependent remodeling. Interacts with POLDIP3 and ZC3H11A.</text>
</comment>
<protein>
    <recommendedName>
        <fullName evidence="3">THO complex subunit 2</fullName>
    </recommendedName>
</protein>
<dbReference type="OrthoDB" id="29024at2759"/>
<dbReference type="Pfam" id="PF11732">
    <property type="entry name" value="Thoc2"/>
    <property type="match status" value="1"/>
</dbReference>
<dbReference type="InterPro" id="IPR021418">
    <property type="entry name" value="THO_THOC2_C"/>
</dbReference>
<dbReference type="Proteomes" id="UP000748531">
    <property type="component" value="Unassembled WGS sequence"/>
</dbReference>
<dbReference type="EMBL" id="LUCH01001132">
    <property type="protein sequence ID" value="KAF5403608.1"/>
    <property type="molecule type" value="Genomic_DNA"/>
</dbReference>
<keyword evidence="6" id="KW-0175">Coiled coil</keyword>
<feature type="domain" description="THO complex subunitTHOC2 C-terminal" evidence="8">
    <location>
        <begin position="949"/>
        <end position="1250"/>
    </location>
</feature>
<feature type="region of interest" description="Disordered" evidence="7">
    <location>
        <begin position="1282"/>
        <end position="1334"/>
    </location>
</feature>
<evidence type="ECO:0000256" key="5">
    <source>
        <dbReference type="ARBA" id="ARBA00047033"/>
    </source>
</evidence>
<dbReference type="GO" id="GO:0000445">
    <property type="term" value="C:THO complex part of transcription export complex"/>
    <property type="evidence" value="ECO:0007669"/>
    <property type="project" value="TreeGrafter"/>
</dbReference>